<comment type="caution">
    <text evidence="9">The sequence shown here is derived from an EMBL/GenBank/DDBJ whole genome shotgun (WGS) entry which is preliminary data.</text>
</comment>
<protein>
    <recommendedName>
        <fullName evidence="8">Type II secretion system protein GspF domain-containing protein</fullName>
    </recommendedName>
</protein>
<feature type="transmembrane region" description="Helical" evidence="7">
    <location>
        <begin position="6"/>
        <end position="25"/>
    </location>
</feature>
<dbReference type="EMBL" id="JAAWWP010000005">
    <property type="protein sequence ID" value="NKI41584.1"/>
    <property type="molecule type" value="Genomic_DNA"/>
</dbReference>
<reference evidence="9 10" key="1">
    <citation type="submission" date="2020-04" db="EMBL/GenBank/DDBJ databases">
        <title>Phylogenetic Diversity and Antibacterial Activity against Ralstonia solanacearum of Endophytic Actinomycete Isolated from Moss.</title>
        <authorList>
            <person name="Zhuang X."/>
        </authorList>
    </citation>
    <scope>NUCLEOTIDE SEQUENCE [LARGE SCALE GENOMIC DNA]</scope>
    <source>
        <strain evidence="9 10">LD120</strain>
    </source>
</reference>
<keyword evidence="10" id="KW-1185">Reference proteome</keyword>
<evidence type="ECO:0000256" key="5">
    <source>
        <dbReference type="ARBA" id="ARBA00023136"/>
    </source>
</evidence>
<evidence type="ECO:0000256" key="3">
    <source>
        <dbReference type="ARBA" id="ARBA00022692"/>
    </source>
</evidence>
<feature type="transmembrane region" description="Helical" evidence="7">
    <location>
        <begin position="228"/>
        <end position="246"/>
    </location>
</feature>
<dbReference type="Pfam" id="PF00482">
    <property type="entry name" value="T2SSF"/>
    <property type="match status" value="1"/>
</dbReference>
<keyword evidence="2" id="KW-1003">Cell membrane</keyword>
<keyword evidence="6" id="KW-0175">Coiled coil</keyword>
<keyword evidence="4 7" id="KW-1133">Transmembrane helix</keyword>
<keyword evidence="5 7" id="KW-0472">Membrane</keyword>
<keyword evidence="3 7" id="KW-0812">Transmembrane</keyword>
<evidence type="ECO:0000256" key="7">
    <source>
        <dbReference type="SAM" id="Phobius"/>
    </source>
</evidence>
<dbReference type="RefSeq" id="WP_168538019.1">
    <property type="nucleotide sequence ID" value="NZ_JAAWWP010000005.1"/>
</dbReference>
<gene>
    <name evidence="9" type="ORF">HFV08_10095</name>
</gene>
<evidence type="ECO:0000256" key="6">
    <source>
        <dbReference type="SAM" id="Coils"/>
    </source>
</evidence>
<feature type="coiled-coil region" evidence="6">
    <location>
        <begin position="200"/>
        <end position="227"/>
    </location>
</feature>
<organism evidence="9 10">
    <name type="scientific">Streptomyces physcomitrii</name>
    <dbReference type="NCBI Taxonomy" id="2724184"/>
    <lineage>
        <taxon>Bacteria</taxon>
        <taxon>Bacillati</taxon>
        <taxon>Actinomycetota</taxon>
        <taxon>Actinomycetes</taxon>
        <taxon>Kitasatosporales</taxon>
        <taxon>Streptomycetaceae</taxon>
        <taxon>Streptomyces</taxon>
    </lineage>
</organism>
<evidence type="ECO:0000256" key="1">
    <source>
        <dbReference type="ARBA" id="ARBA00004651"/>
    </source>
</evidence>
<evidence type="ECO:0000313" key="10">
    <source>
        <dbReference type="Proteomes" id="UP000772196"/>
    </source>
</evidence>
<evidence type="ECO:0000256" key="4">
    <source>
        <dbReference type="ARBA" id="ARBA00022989"/>
    </source>
</evidence>
<dbReference type="PANTHER" id="PTHR35007:SF4">
    <property type="entry name" value="CONSERVED TRANSMEMBRANE PROTEIN-RELATED"/>
    <property type="match status" value="1"/>
</dbReference>
<feature type="domain" description="Type II secretion system protein GspF" evidence="8">
    <location>
        <begin position="121"/>
        <end position="240"/>
    </location>
</feature>
<evidence type="ECO:0000259" key="8">
    <source>
        <dbReference type="Pfam" id="PF00482"/>
    </source>
</evidence>
<comment type="subcellular location">
    <subcellularLocation>
        <location evidence="1">Cell membrane</location>
        <topology evidence="1">Multi-pass membrane protein</topology>
    </subcellularLocation>
</comment>
<dbReference type="InterPro" id="IPR018076">
    <property type="entry name" value="T2SS_GspF_dom"/>
</dbReference>
<evidence type="ECO:0000313" key="9">
    <source>
        <dbReference type="EMBL" id="NKI41584.1"/>
    </source>
</evidence>
<evidence type="ECO:0000256" key="2">
    <source>
        <dbReference type="ARBA" id="ARBA00022475"/>
    </source>
</evidence>
<dbReference type="PANTHER" id="PTHR35007">
    <property type="entry name" value="INTEGRAL MEMBRANE PROTEIN-RELATED"/>
    <property type="match status" value="1"/>
</dbReference>
<accession>A0ABX1H2U8</accession>
<proteinExistence type="predicted"/>
<dbReference type="Proteomes" id="UP000772196">
    <property type="component" value="Unassembled WGS sequence"/>
</dbReference>
<feature type="transmembrane region" description="Helical" evidence="7">
    <location>
        <begin position="258"/>
        <end position="278"/>
    </location>
</feature>
<sequence length="287" mass="29314">MSQGGVWGAACAGACCAGGAAWLATGSRTGVRRLRRLCGARTGFAPGRLLRERLTPRLRGRAGGEWWCLVAAAALALLGRSPLPLVLGGLCLPAVRHGLRTSAARARRERGAEAVVALCGVFAGEVRAGRQPPGALVLAARETGGLGAARAPVIAAARFGGDVPAALRTAARQEGAEGLLGLAACWRVAVDRGAGLAAGVQRLERALREERAQRAELRAQLAGARSTAALLAGLPVMGLLLGSALGARPLDVLLHRPAGLACLAVGVSLEAAGLWWALRIVRGAEEQ</sequence>
<name>A0ABX1H2U8_9ACTN</name>